<gene>
    <name evidence="2" type="primary">LOC136084065</name>
</gene>
<dbReference type="PANTHER" id="PTHR46409">
    <property type="entry name" value="HTH PSQ-TYPE DOMAIN-CONTAINING PROTEIN"/>
    <property type="match status" value="1"/>
</dbReference>
<evidence type="ECO:0000313" key="2">
    <source>
        <dbReference type="RefSeq" id="XP_065660245.1"/>
    </source>
</evidence>
<evidence type="ECO:0000313" key="1">
    <source>
        <dbReference type="Proteomes" id="UP001652625"/>
    </source>
</evidence>
<name>A0ABM4CEW8_HYDVU</name>
<dbReference type="GeneID" id="136084065"/>
<keyword evidence="1" id="KW-1185">Reference proteome</keyword>
<protein>
    <submittedName>
        <fullName evidence="2">Uncharacterized protein LOC136084065 isoform X2</fullName>
    </submittedName>
</protein>
<sequence length="788" mass="90810">MRIAHCFVVFRFLNYNLLIAKQFIEKMPKSKSRKTRLENSLKYGGLPSEMPSADLPTFCQVIQFFYFTESNNQNISKQNLLEEVENSLSTLWNKVNPRLPFLQRNSILRKLRNLFERVKSINRGRCKSKSKEYQDMILDKLFDISSCTCELATVLCNDRDVKCSIINCQVEHILCLCKTRKVPSEDRAYIHDQRNKIGPKGIYQLGKANLKSGTFTPERLGQVELIDHVKMPYAHNSLIYSGHISEVSASDPDVLVNDSEEEYNPLKSSQYNLIKLDRFAMEAVRYDVSSRAAAALANALLLDYGIIKHGDLNQVVDRSKIEREKKKIMSRYGDQHDNILSNLVCLGVDGKDDKNVLQFKDVIENGETRLSRVTEKEHHLTFTNENSFKNGSYLSHKNLPSNGATGLLQSEVVYNVLKEYDSLNSVQALLLDNTNVNTGFKTGVVACLEKKLERKIHLIGCTLHHNELPFRKVFKIVDGSSKCPNKFSGPIGKQVSIDFHLNPQVKFTKIDTPVEILNIPIEVINDLSHDQRLLFEYCLGISKGFVNPIFFRRKIGPLNNARWLTLAIRIMALYTRTEALSLEHVRLVNFIVQVYAYIWFLIKRSSKFMDSPSIFFKMTEQIRKQDEEIQNICFKNLKKNSYCLLPENFLYCMLRDEDSNIREQALLVIKKLRTSKDKECRVTNIANVDINFQATSWTELIDFKKSSEPASTIWLKDDQIDALIATKEVPNLPEFPSHAQSIERAVKLVTEASHQVYGREARHKYILTKLKSREIRPHFETKNDFVFF</sequence>
<dbReference type="Proteomes" id="UP001652625">
    <property type="component" value="Chromosome 08"/>
</dbReference>
<dbReference type="RefSeq" id="XP_065660245.1">
    <property type="nucleotide sequence ID" value="XM_065804173.1"/>
</dbReference>
<dbReference type="PANTHER" id="PTHR46409:SF1">
    <property type="entry name" value="HTH PSQ-TYPE DOMAIN-CONTAINING PROTEIN"/>
    <property type="match status" value="1"/>
</dbReference>
<accession>A0ABM4CEW8</accession>
<proteinExistence type="predicted"/>
<reference evidence="2" key="1">
    <citation type="submission" date="2025-08" db="UniProtKB">
        <authorList>
            <consortium name="RefSeq"/>
        </authorList>
    </citation>
    <scope>IDENTIFICATION</scope>
</reference>
<organism evidence="1 2">
    <name type="scientific">Hydra vulgaris</name>
    <name type="common">Hydra</name>
    <name type="synonym">Hydra attenuata</name>
    <dbReference type="NCBI Taxonomy" id="6087"/>
    <lineage>
        <taxon>Eukaryota</taxon>
        <taxon>Metazoa</taxon>
        <taxon>Cnidaria</taxon>
        <taxon>Hydrozoa</taxon>
        <taxon>Hydroidolina</taxon>
        <taxon>Anthoathecata</taxon>
        <taxon>Aplanulata</taxon>
        <taxon>Hydridae</taxon>
        <taxon>Hydra</taxon>
    </lineage>
</organism>